<keyword evidence="3" id="KW-1185">Reference proteome</keyword>
<feature type="chain" id="PRO_5025357195" description="SGNH hydrolase-type esterase domain-containing protein" evidence="1">
    <location>
        <begin position="21"/>
        <end position="143"/>
    </location>
</feature>
<dbReference type="EMBL" id="CAAHFH010000002">
    <property type="protein sequence ID" value="VGO22441.1"/>
    <property type="molecule type" value="Genomic_DNA"/>
</dbReference>
<dbReference type="SUPFAM" id="SSF52266">
    <property type="entry name" value="SGNH hydrolase"/>
    <property type="match status" value="1"/>
</dbReference>
<dbReference type="PANTHER" id="PTHR34407">
    <property type="entry name" value="EXPRESSED PROTEIN"/>
    <property type="match status" value="1"/>
</dbReference>
<gene>
    <name evidence="2" type="ORF">SCARR_04524</name>
</gene>
<keyword evidence="1" id="KW-0732">Signal</keyword>
<evidence type="ECO:0000313" key="2">
    <source>
        <dbReference type="EMBL" id="VGO22441.1"/>
    </source>
</evidence>
<evidence type="ECO:0000256" key="1">
    <source>
        <dbReference type="SAM" id="SignalP"/>
    </source>
</evidence>
<feature type="signal peptide" evidence="1">
    <location>
        <begin position="1"/>
        <end position="20"/>
    </location>
</feature>
<organism evidence="2 3">
    <name type="scientific">Pontiella sulfatireligans</name>
    <dbReference type="NCBI Taxonomy" id="2750658"/>
    <lineage>
        <taxon>Bacteria</taxon>
        <taxon>Pseudomonadati</taxon>
        <taxon>Kiritimatiellota</taxon>
        <taxon>Kiritimatiellia</taxon>
        <taxon>Kiritimatiellales</taxon>
        <taxon>Pontiellaceae</taxon>
        <taxon>Pontiella</taxon>
    </lineage>
</organism>
<dbReference type="Gene3D" id="3.40.50.1110">
    <property type="entry name" value="SGNH hydrolase"/>
    <property type="match status" value="1"/>
</dbReference>
<dbReference type="Proteomes" id="UP000346198">
    <property type="component" value="Unassembled WGS sequence"/>
</dbReference>
<reference evidence="2 3" key="1">
    <citation type="submission" date="2019-04" db="EMBL/GenBank/DDBJ databases">
        <authorList>
            <person name="Van Vliet M D."/>
        </authorList>
    </citation>
    <scope>NUCLEOTIDE SEQUENCE [LARGE SCALE GENOMIC DNA]</scope>
    <source>
        <strain evidence="2 3">F21</strain>
    </source>
</reference>
<accession>A0A6C2UT56</accession>
<protein>
    <recommendedName>
        <fullName evidence="4">SGNH hydrolase-type esterase domain-containing protein</fullName>
    </recommendedName>
</protein>
<sequence length="143" mass="15781">MCIRNLIIGTLLMTTVSAMAGAPYNHDPLVAEELRIRDGLPNFFQKLDAGQEVRVAYLGGSITQAEGWRVKSFAWLNEQYPKANLIEINAAVPGTGADFAACRLEQDLLCYNPDLVFIDFRVNMGGGFEARATESRKRILQGS</sequence>
<evidence type="ECO:0008006" key="4">
    <source>
        <dbReference type="Google" id="ProtNLM"/>
    </source>
</evidence>
<proteinExistence type="predicted"/>
<dbReference type="InterPro" id="IPR036514">
    <property type="entry name" value="SGNH_hydro_sf"/>
</dbReference>
<dbReference type="PANTHER" id="PTHR34407:SF1">
    <property type="entry name" value="SGNH HYDROLASE-TYPE ESTERASE DOMAIN-CONTAINING PROTEIN"/>
    <property type="match status" value="1"/>
</dbReference>
<evidence type="ECO:0000313" key="3">
    <source>
        <dbReference type="Proteomes" id="UP000346198"/>
    </source>
</evidence>
<dbReference type="GO" id="GO:0016788">
    <property type="term" value="F:hydrolase activity, acting on ester bonds"/>
    <property type="evidence" value="ECO:0007669"/>
    <property type="project" value="UniProtKB-ARBA"/>
</dbReference>
<dbReference type="AlphaFoldDB" id="A0A6C2UT56"/>
<name>A0A6C2UT56_9BACT</name>